<evidence type="ECO:0000313" key="3">
    <source>
        <dbReference type="Proteomes" id="UP001515943"/>
    </source>
</evidence>
<organism evidence="2 3">
    <name type="scientific">Lentzea indica</name>
    <dbReference type="NCBI Taxonomy" id="2604800"/>
    <lineage>
        <taxon>Bacteria</taxon>
        <taxon>Bacillati</taxon>
        <taxon>Actinomycetota</taxon>
        <taxon>Actinomycetes</taxon>
        <taxon>Pseudonocardiales</taxon>
        <taxon>Pseudonocardiaceae</taxon>
        <taxon>Lentzea</taxon>
    </lineage>
</organism>
<protein>
    <submittedName>
        <fullName evidence="2">Toll/interleukin-1 receptor domain-containing protein</fullName>
    </submittedName>
</protein>
<evidence type="ECO:0000259" key="1">
    <source>
        <dbReference type="PROSITE" id="PS50104"/>
    </source>
</evidence>
<dbReference type="Proteomes" id="UP001515943">
    <property type="component" value="Unassembled WGS sequence"/>
</dbReference>
<reference evidence="2 3" key="1">
    <citation type="submission" date="2019-08" db="EMBL/GenBank/DDBJ databases">
        <title>Lentzea from Indian Himalayas.</title>
        <authorList>
            <person name="Mandal S."/>
            <person name="Mallick Gupta A."/>
            <person name="Maiti P.K."/>
            <person name="Sarkar J."/>
            <person name="Mandal S."/>
        </authorList>
    </citation>
    <scope>NUCLEOTIDE SEQUENCE [LARGE SCALE GENOMIC DNA]</scope>
    <source>
        <strain evidence="2 3">PSKA42</strain>
    </source>
</reference>
<name>A0ABX1FJK3_9PSEU</name>
<evidence type="ECO:0000313" key="2">
    <source>
        <dbReference type="EMBL" id="NKE59100.1"/>
    </source>
</evidence>
<comment type="caution">
    <text evidence="2">The sequence shown here is derived from an EMBL/GenBank/DDBJ whole genome shotgun (WGS) entry which is preliminary data.</text>
</comment>
<dbReference type="InterPro" id="IPR000157">
    <property type="entry name" value="TIR_dom"/>
</dbReference>
<gene>
    <name evidence="2" type="ORF">FXN61_20705</name>
</gene>
<dbReference type="PROSITE" id="PS50104">
    <property type="entry name" value="TIR"/>
    <property type="match status" value="1"/>
</dbReference>
<proteinExistence type="predicted"/>
<accession>A0ABX1FJK3</accession>
<feature type="domain" description="TIR" evidence="1">
    <location>
        <begin position="6"/>
        <end position="156"/>
    </location>
</feature>
<keyword evidence="2" id="KW-0675">Receptor</keyword>
<dbReference type="InterPro" id="IPR035897">
    <property type="entry name" value="Toll_tir_struct_dom_sf"/>
</dbReference>
<dbReference type="SUPFAM" id="SSF52200">
    <property type="entry name" value="Toll/Interleukin receptor TIR domain"/>
    <property type="match status" value="1"/>
</dbReference>
<dbReference type="EMBL" id="VSRL01000073">
    <property type="protein sequence ID" value="NKE59100.1"/>
    <property type="molecule type" value="Genomic_DNA"/>
</dbReference>
<dbReference type="Gene3D" id="3.40.50.10140">
    <property type="entry name" value="Toll/interleukin-1 receptor homology (TIR) domain"/>
    <property type="match status" value="1"/>
</dbReference>
<sequence length="193" mass="21570">MVEGRSLGKIFISYRSSDVPYGACLIDTALTAHFGEGQVFRDARSLTPGDDFDPDIMRAVRESTVLLVVIGEGWTGTQSDGSRLLDRPHDFIRREIVEAFEHDVRVVPVLMGAERLKPADLPDELRPLAARQDVRVRWRESHLDVAALVASLTELVPEVAVRDIERPRVTWHAEKVGAVFNDRVDIAGDFNVN</sequence>
<dbReference type="Pfam" id="PF13676">
    <property type="entry name" value="TIR_2"/>
    <property type="match status" value="1"/>
</dbReference>
<keyword evidence="3" id="KW-1185">Reference proteome</keyword>